<gene>
    <name evidence="1" type="ORF">GCM10023313_04930</name>
</gene>
<evidence type="ECO:0000313" key="2">
    <source>
        <dbReference type="Proteomes" id="UP001501436"/>
    </source>
</evidence>
<evidence type="ECO:0000313" key="1">
    <source>
        <dbReference type="EMBL" id="GAA4905314.1"/>
    </source>
</evidence>
<dbReference type="RefSeq" id="WP_345329311.1">
    <property type="nucleotide sequence ID" value="NZ_BAABJI010000001.1"/>
</dbReference>
<accession>A0ABP9FJN4</accession>
<reference evidence="2" key="1">
    <citation type="journal article" date="2019" name="Int. J. Syst. Evol. Microbiol.">
        <title>The Global Catalogue of Microorganisms (GCM) 10K type strain sequencing project: providing services to taxonomists for standard genome sequencing and annotation.</title>
        <authorList>
            <consortium name="The Broad Institute Genomics Platform"/>
            <consortium name="The Broad Institute Genome Sequencing Center for Infectious Disease"/>
            <person name="Wu L."/>
            <person name="Ma J."/>
        </authorList>
    </citation>
    <scope>NUCLEOTIDE SEQUENCE [LARGE SCALE GENOMIC DNA]</scope>
    <source>
        <strain evidence="2">JCM 18283</strain>
    </source>
</reference>
<comment type="caution">
    <text evidence="1">The sequence shown here is derived from an EMBL/GenBank/DDBJ whole genome shotgun (WGS) entry which is preliminary data.</text>
</comment>
<name>A0ABP9FJN4_9SPHI</name>
<proteinExistence type="predicted"/>
<dbReference type="Proteomes" id="UP001501436">
    <property type="component" value="Unassembled WGS sequence"/>
</dbReference>
<dbReference type="EMBL" id="BAABJI010000001">
    <property type="protein sequence ID" value="GAA4905314.1"/>
    <property type="molecule type" value="Genomic_DNA"/>
</dbReference>
<organism evidence="1 2">
    <name type="scientific">Mucilaginibacter defluvii</name>
    <dbReference type="NCBI Taxonomy" id="1196019"/>
    <lineage>
        <taxon>Bacteria</taxon>
        <taxon>Pseudomonadati</taxon>
        <taxon>Bacteroidota</taxon>
        <taxon>Sphingobacteriia</taxon>
        <taxon>Sphingobacteriales</taxon>
        <taxon>Sphingobacteriaceae</taxon>
        <taxon>Mucilaginibacter</taxon>
    </lineage>
</organism>
<sequence>MLAVVAGLVTERLTAKVKLTRNDYYGEYVIGRAFFPGIWADWQYNSFRFEIKKNDSVYFFVTDKERLIKTYKGKISTVNPYGSERLIIQMDKPGHHVLNANPTVYRSRTGFYLVFNSPRYKNMFFIKAKWKRLPD</sequence>
<protein>
    <submittedName>
        <fullName evidence="1">Uncharacterized protein</fullName>
    </submittedName>
</protein>
<keyword evidence="2" id="KW-1185">Reference proteome</keyword>